<dbReference type="Proteomes" id="UP000318571">
    <property type="component" value="Chromosome 10"/>
</dbReference>
<dbReference type="EMBL" id="VCGU01000458">
    <property type="protein sequence ID" value="TRY63601.1"/>
    <property type="molecule type" value="Genomic_DNA"/>
</dbReference>
<organism evidence="2 3">
    <name type="scientific">Tigriopus californicus</name>
    <name type="common">Marine copepod</name>
    <dbReference type="NCBI Taxonomy" id="6832"/>
    <lineage>
        <taxon>Eukaryota</taxon>
        <taxon>Metazoa</taxon>
        <taxon>Ecdysozoa</taxon>
        <taxon>Arthropoda</taxon>
        <taxon>Crustacea</taxon>
        <taxon>Multicrustacea</taxon>
        <taxon>Hexanauplia</taxon>
        <taxon>Copepoda</taxon>
        <taxon>Harpacticoida</taxon>
        <taxon>Harpacticidae</taxon>
        <taxon>Tigriopus</taxon>
    </lineage>
</organism>
<proteinExistence type="predicted"/>
<dbReference type="AlphaFoldDB" id="A0A553NDU5"/>
<keyword evidence="3" id="KW-1185">Reference proteome</keyword>
<evidence type="ECO:0000259" key="1">
    <source>
        <dbReference type="PROSITE" id="PS51065"/>
    </source>
</evidence>
<comment type="caution">
    <text evidence="2">The sequence shown here is derived from an EMBL/GenBank/DDBJ whole genome shotgun (WGS) entry which is preliminary data.</text>
</comment>
<reference evidence="2 3" key="1">
    <citation type="journal article" date="2018" name="Nat. Ecol. Evol.">
        <title>Genomic signatures of mitonuclear coevolution across populations of Tigriopus californicus.</title>
        <authorList>
            <person name="Barreto F.S."/>
            <person name="Watson E.T."/>
            <person name="Lima T.G."/>
            <person name="Willett C.S."/>
            <person name="Edmands S."/>
            <person name="Li W."/>
            <person name="Burton R.S."/>
        </authorList>
    </citation>
    <scope>NUCLEOTIDE SEQUENCE [LARGE SCALE GENOMIC DNA]</scope>
    <source>
        <strain evidence="2 3">San Diego</strain>
    </source>
</reference>
<evidence type="ECO:0000313" key="2">
    <source>
        <dbReference type="EMBL" id="TRY63601.1"/>
    </source>
</evidence>
<dbReference type="InterPro" id="IPR006573">
    <property type="entry name" value="NHR_dom"/>
</dbReference>
<gene>
    <name evidence="2" type="ORF">TCAL_16649</name>
</gene>
<dbReference type="PROSITE" id="PS51065">
    <property type="entry name" value="NHR"/>
    <property type="match status" value="1"/>
</dbReference>
<sequence>MASSCSPWTSKASAKVTAFKANSLRLPARNNWALSWRSCRQSWNHLVFFDAIVASFLRRLMIDSSPFRELRFNHEAGVKGSAFSLYGQEVAVSRQPKEHYFDDVVTVQAYPTHEGKSVE</sequence>
<evidence type="ECO:0000313" key="3">
    <source>
        <dbReference type="Proteomes" id="UP000318571"/>
    </source>
</evidence>
<accession>A0A553NDU5</accession>
<protein>
    <recommendedName>
        <fullName evidence="1">NHR domain-containing protein</fullName>
    </recommendedName>
</protein>
<feature type="domain" description="NHR" evidence="1">
    <location>
        <begin position="69"/>
        <end position="119"/>
    </location>
</feature>
<name>A0A553NDU5_TIGCA</name>